<accession>A0A1G1SW87</accession>
<proteinExistence type="inferred from homology"/>
<dbReference type="GO" id="GO:0004252">
    <property type="term" value="F:serine-type endopeptidase activity"/>
    <property type="evidence" value="ECO:0007669"/>
    <property type="project" value="InterPro"/>
</dbReference>
<dbReference type="PANTHER" id="PTHR43731:SF14">
    <property type="entry name" value="PRESENILIN-ASSOCIATED RHOMBOID-LIKE PROTEIN, MITOCHONDRIAL"/>
    <property type="match status" value="1"/>
</dbReference>
<dbReference type="InterPro" id="IPR050925">
    <property type="entry name" value="Rhomboid_protease_S54"/>
</dbReference>
<evidence type="ECO:0000256" key="1">
    <source>
        <dbReference type="ARBA" id="ARBA00004141"/>
    </source>
</evidence>
<dbReference type="Gene3D" id="1.20.1540.10">
    <property type="entry name" value="Rhomboid-like"/>
    <property type="match status" value="1"/>
</dbReference>
<dbReference type="SUPFAM" id="SSF144091">
    <property type="entry name" value="Rhomboid-like"/>
    <property type="match status" value="1"/>
</dbReference>
<dbReference type="InterPro" id="IPR022764">
    <property type="entry name" value="Peptidase_S54_rhomboid_dom"/>
</dbReference>
<evidence type="ECO:0000256" key="3">
    <source>
        <dbReference type="ARBA" id="ARBA00022692"/>
    </source>
</evidence>
<dbReference type="PANTHER" id="PTHR43731">
    <property type="entry name" value="RHOMBOID PROTEASE"/>
    <property type="match status" value="1"/>
</dbReference>
<dbReference type="STRING" id="1908237.BEN47_18070"/>
<keyword evidence="5 7" id="KW-1133">Transmembrane helix</keyword>
<dbReference type="OrthoDB" id="9807874at2"/>
<evidence type="ECO:0000256" key="5">
    <source>
        <dbReference type="ARBA" id="ARBA00022989"/>
    </source>
</evidence>
<feature type="domain" description="Peptidase S54 rhomboid" evidence="8">
    <location>
        <begin position="168"/>
        <end position="251"/>
    </location>
</feature>
<evidence type="ECO:0000256" key="4">
    <source>
        <dbReference type="ARBA" id="ARBA00022801"/>
    </source>
</evidence>
<dbReference type="AlphaFoldDB" id="A0A1G1SW87"/>
<organism evidence="9 10">
    <name type="scientific">Hymenobacter lapidarius</name>
    <dbReference type="NCBI Taxonomy" id="1908237"/>
    <lineage>
        <taxon>Bacteria</taxon>
        <taxon>Pseudomonadati</taxon>
        <taxon>Bacteroidota</taxon>
        <taxon>Cytophagia</taxon>
        <taxon>Cytophagales</taxon>
        <taxon>Hymenobacteraceae</taxon>
        <taxon>Hymenobacter</taxon>
    </lineage>
</organism>
<keyword evidence="6 7" id="KW-0472">Membrane</keyword>
<evidence type="ECO:0000256" key="7">
    <source>
        <dbReference type="SAM" id="Phobius"/>
    </source>
</evidence>
<dbReference type="RefSeq" id="WP_070729691.1">
    <property type="nucleotide sequence ID" value="NZ_MDZB01000138.1"/>
</dbReference>
<name>A0A1G1SW87_9BACT</name>
<sequence>MFNLTPTVRNLLIANVLFFLAQQNFLPLLTQVGSLYPIGSPYFYPWQFFTYMFLHAGWGHLLANMFGLISFGPLLEQRWGASRFLTFWLVCGVGAGVLYEGVRAYEINQFETAYTEVRQSMNAVDYDTFMEKSGLKQPSDEAAASALERSPNDESLRQAMVEQVDRVHQYVTSRAAGMLGASGALFGLLFAFAYLFPNTELMLLFFPFPIKAKYFVFLYAAYELYAGVHRTPGDNVAHFAHLGGLVIGFVVLKFWENGRERFY</sequence>
<keyword evidence="3 7" id="KW-0812">Transmembrane</keyword>
<dbReference type="InterPro" id="IPR035952">
    <property type="entry name" value="Rhomboid-like_sf"/>
</dbReference>
<evidence type="ECO:0000313" key="9">
    <source>
        <dbReference type="EMBL" id="OGX82875.1"/>
    </source>
</evidence>
<dbReference type="Proteomes" id="UP000176294">
    <property type="component" value="Unassembled WGS sequence"/>
</dbReference>
<feature type="transmembrane region" description="Helical" evidence="7">
    <location>
        <begin position="81"/>
        <end position="99"/>
    </location>
</feature>
<dbReference type="GO" id="GO:0016020">
    <property type="term" value="C:membrane"/>
    <property type="evidence" value="ECO:0007669"/>
    <property type="project" value="UniProtKB-SubCell"/>
</dbReference>
<evidence type="ECO:0000256" key="2">
    <source>
        <dbReference type="ARBA" id="ARBA00009045"/>
    </source>
</evidence>
<dbReference type="EMBL" id="MDZB01000138">
    <property type="protein sequence ID" value="OGX82875.1"/>
    <property type="molecule type" value="Genomic_DNA"/>
</dbReference>
<comment type="subcellular location">
    <subcellularLocation>
        <location evidence="1">Membrane</location>
        <topology evidence="1">Multi-pass membrane protein</topology>
    </subcellularLocation>
</comment>
<feature type="transmembrane region" description="Helical" evidence="7">
    <location>
        <begin position="175"/>
        <end position="196"/>
    </location>
</feature>
<feature type="transmembrane region" description="Helical" evidence="7">
    <location>
        <begin position="203"/>
        <end position="222"/>
    </location>
</feature>
<gene>
    <name evidence="9" type="ORF">BEN47_18070</name>
</gene>
<protein>
    <recommendedName>
        <fullName evidence="8">Peptidase S54 rhomboid domain-containing protein</fullName>
    </recommendedName>
</protein>
<comment type="similarity">
    <text evidence="2">Belongs to the peptidase S54 family.</text>
</comment>
<keyword evidence="4" id="KW-0378">Hydrolase</keyword>
<evidence type="ECO:0000313" key="10">
    <source>
        <dbReference type="Proteomes" id="UP000176294"/>
    </source>
</evidence>
<keyword evidence="10" id="KW-1185">Reference proteome</keyword>
<evidence type="ECO:0000256" key="6">
    <source>
        <dbReference type="ARBA" id="ARBA00023136"/>
    </source>
</evidence>
<feature type="transmembrane region" description="Helical" evidence="7">
    <location>
        <begin position="48"/>
        <end position="69"/>
    </location>
</feature>
<dbReference type="Pfam" id="PF01694">
    <property type="entry name" value="Rhomboid"/>
    <property type="match status" value="2"/>
</dbReference>
<feature type="transmembrane region" description="Helical" evidence="7">
    <location>
        <begin position="12"/>
        <end position="36"/>
    </location>
</feature>
<reference evidence="9 10" key="1">
    <citation type="submission" date="2016-08" db="EMBL/GenBank/DDBJ databases">
        <title>Hymenobacter coccineus sp. nov., Hymenobacter lapidarius sp. nov. and Hymenobacter glacialis sp. nov., isolated from Antarctic soil.</title>
        <authorList>
            <person name="Sedlacek I."/>
            <person name="Kralova S."/>
            <person name="Kyrova K."/>
            <person name="Maslanova I."/>
            <person name="Stankova E."/>
            <person name="Vrbovska V."/>
            <person name="Nemec M."/>
            <person name="Bartak M."/>
            <person name="Svec P."/>
            <person name="Busse H.-J."/>
            <person name="Pantucek R."/>
        </authorList>
    </citation>
    <scope>NUCLEOTIDE SEQUENCE [LARGE SCALE GENOMIC DNA]</scope>
    <source>
        <strain evidence="9 10">CCM 8643</strain>
    </source>
</reference>
<feature type="transmembrane region" description="Helical" evidence="7">
    <location>
        <begin position="237"/>
        <end position="255"/>
    </location>
</feature>
<feature type="domain" description="Peptidase S54 rhomboid" evidence="8">
    <location>
        <begin position="45"/>
        <end position="99"/>
    </location>
</feature>
<comment type="caution">
    <text evidence="9">The sequence shown here is derived from an EMBL/GenBank/DDBJ whole genome shotgun (WGS) entry which is preliminary data.</text>
</comment>
<evidence type="ECO:0000259" key="8">
    <source>
        <dbReference type="Pfam" id="PF01694"/>
    </source>
</evidence>